<protein>
    <submittedName>
        <fullName evidence="1">Uncharacterized protein</fullName>
    </submittedName>
</protein>
<evidence type="ECO:0000313" key="2">
    <source>
        <dbReference type="Proteomes" id="UP000184315"/>
    </source>
</evidence>
<dbReference type="AlphaFoldDB" id="A0A1J1LCZ9"/>
<dbReference type="EMBL" id="CZDF01000112">
    <property type="protein sequence ID" value="CUR30344.1"/>
    <property type="molecule type" value="Genomic_DNA"/>
</dbReference>
<reference evidence="2" key="1">
    <citation type="submission" date="2015-10" db="EMBL/GenBank/DDBJ databases">
        <authorList>
            <person name="Regsiter A."/>
            <person name="william w."/>
        </authorList>
    </citation>
    <scope>NUCLEOTIDE SEQUENCE [LARGE SCALE GENOMIC DNA]</scope>
</reference>
<dbReference type="Proteomes" id="UP000184315">
    <property type="component" value="Unassembled WGS sequence"/>
</dbReference>
<sequence length="48" mass="4681">MTTAVLTLQPSTGGLMTAIGRLSDGGGVLGTDAGTEVMGGSEGRGDWV</sequence>
<gene>
    <name evidence="1" type="ORF">PL921420007</name>
</gene>
<keyword evidence="2" id="KW-1185">Reference proteome</keyword>
<proteinExistence type="predicted"/>
<name>A0A1J1LCZ9_9CYAN</name>
<evidence type="ECO:0000313" key="1">
    <source>
        <dbReference type="EMBL" id="CUR30344.1"/>
    </source>
</evidence>
<accession>A0A1J1LCZ9</accession>
<organism evidence="1 2">
    <name type="scientific">Planktothrix tepida PCC 9214</name>
    <dbReference type="NCBI Taxonomy" id="671072"/>
    <lineage>
        <taxon>Bacteria</taxon>
        <taxon>Bacillati</taxon>
        <taxon>Cyanobacteriota</taxon>
        <taxon>Cyanophyceae</taxon>
        <taxon>Oscillatoriophycideae</taxon>
        <taxon>Oscillatoriales</taxon>
        <taxon>Microcoleaceae</taxon>
        <taxon>Planktothrix</taxon>
    </lineage>
</organism>